<protein>
    <submittedName>
        <fullName evidence="2">Peptidase A2 domain-containing protein</fullName>
    </submittedName>
</protein>
<name>A0A0K0FBE3_STRVS</name>
<reference evidence="1" key="1">
    <citation type="submission" date="2014-07" db="EMBL/GenBank/DDBJ databases">
        <authorList>
            <person name="Martin A.A"/>
            <person name="De Silva N."/>
        </authorList>
    </citation>
    <scope>NUCLEOTIDE SEQUENCE</scope>
</reference>
<sequence length="185" mass="20979">MREIMTVEEKNPVEFYLSVKLERYVKGKVVQTEGLLNTGSSRSICPLKVALKLGFEKEQLECTSKETLMLANNGSWNTLGNIIVKLRITGIDVEAKTTFLVVDDSEICDKYERYELILGSSTLVALKMSLDFDEEAVYVFNRRVFVMSCASGEKDKESSRRIASSQLGEELRTNLIDKYPSIIRM</sequence>
<dbReference type="Proteomes" id="UP000035680">
    <property type="component" value="Unassembled WGS sequence"/>
</dbReference>
<proteinExistence type="predicted"/>
<reference evidence="2" key="2">
    <citation type="submission" date="2015-08" db="UniProtKB">
        <authorList>
            <consortium name="WormBaseParasite"/>
        </authorList>
    </citation>
    <scope>IDENTIFICATION</scope>
</reference>
<organism evidence="1 2">
    <name type="scientific">Strongyloides venezuelensis</name>
    <name type="common">Threadworm</name>
    <dbReference type="NCBI Taxonomy" id="75913"/>
    <lineage>
        <taxon>Eukaryota</taxon>
        <taxon>Metazoa</taxon>
        <taxon>Ecdysozoa</taxon>
        <taxon>Nematoda</taxon>
        <taxon>Chromadorea</taxon>
        <taxon>Rhabditida</taxon>
        <taxon>Tylenchina</taxon>
        <taxon>Panagrolaimomorpha</taxon>
        <taxon>Strongyloidoidea</taxon>
        <taxon>Strongyloididae</taxon>
        <taxon>Strongyloides</taxon>
    </lineage>
</organism>
<dbReference type="Gene3D" id="2.40.70.10">
    <property type="entry name" value="Acid Proteases"/>
    <property type="match status" value="1"/>
</dbReference>
<dbReference type="InterPro" id="IPR021109">
    <property type="entry name" value="Peptidase_aspartic_dom_sf"/>
</dbReference>
<dbReference type="WBParaSite" id="SVE_0615400.1">
    <property type="protein sequence ID" value="SVE_0615400.1"/>
    <property type="gene ID" value="SVE_0615400"/>
</dbReference>
<accession>A0A0K0FBE3</accession>
<dbReference type="CDD" id="cd00303">
    <property type="entry name" value="retropepsin_like"/>
    <property type="match status" value="1"/>
</dbReference>
<evidence type="ECO:0000313" key="2">
    <source>
        <dbReference type="WBParaSite" id="SVE_0615400.1"/>
    </source>
</evidence>
<evidence type="ECO:0000313" key="1">
    <source>
        <dbReference type="Proteomes" id="UP000035680"/>
    </source>
</evidence>
<dbReference type="AlphaFoldDB" id="A0A0K0FBE3"/>
<keyword evidence="1" id="KW-1185">Reference proteome</keyword>